<feature type="chain" id="PRO_5027077113" evidence="1">
    <location>
        <begin position="18"/>
        <end position="405"/>
    </location>
</feature>
<proteinExistence type="predicted"/>
<gene>
    <name evidence="2" type="ORF">MCOR_48194</name>
</gene>
<dbReference type="EMBL" id="CACVKT020008447">
    <property type="protein sequence ID" value="CAC5415500.1"/>
    <property type="molecule type" value="Genomic_DNA"/>
</dbReference>
<name>A0A6J8E4U9_MYTCO</name>
<evidence type="ECO:0000313" key="3">
    <source>
        <dbReference type="Proteomes" id="UP000507470"/>
    </source>
</evidence>
<evidence type="ECO:0000313" key="2">
    <source>
        <dbReference type="EMBL" id="CAC5415500.1"/>
    </source>
</evidence>
<protein>
    <submittedName>
        <fullName evidence="2">Uncharacterized protein</fullName>
    </submittedName>
</protein>
<accession>A0A6J8E4U9</accession>
<evidence type="ECO:0000256" key="1">
    <source>
        <dbReference type="SAM" id="SignalP"/>
    </source>
</evidence>
<organism evidence="2 3">
    <name type="scientific">Mytilus coruscus</name>
    <name type="common">Sea mussel</name>
    <dbReference type="NCBI Taxonomy" id="42192"/>
    <lineage>
        <taxon>Eukaryota</taxon>
        <taxon>Metazoa</taxon>
        <taxon>Spiralia</taxon>
        <taxon>Lophotrochozoa</taxon>
        <taxon>Mollusca</taxon>
        <taxon>Bivalvia</taxon>
        <taxon>Autobranchia</taxon>
        <taxon>Pteriomorphia</taxon>
        <taxon>Mytilida</taxon>
        <taxon>Mytiloidea</taxon>
        <taxon>Mytilidae</taxon>
        <taxon>Mytilinae</taxon>
        <taxon>Mytilus</taxon>
    </lineage>
</organism>
<dbReference type="AlphaFoldDB" id="A0A6J8E4U9"/>
<keyword evidence="1" id="KW-0732">Signal</keyword>
<dbReference type="OrthoDB" id="10001041at2759"/>
<dbReference type="Proteomes" id="UP000507470">
    <property type="component" value="Unassembled WGS sequence"/>
</dbReference>
<sequence>MFRIILTVSLGLCIVNAINPCIDAPELHDLPRRYVSYKADTTSNEPYVCDALAIPLEGKWYKTNKVNMPTISPVLFGCGTKHPIWLKGNLPGAINNPVDRKACVVGLIDTCVEEIAIKIQKCDVDDYVYFLYPTATCEASYCFADDEMSIVLFFAGDGQQDTPPNVDTGEITVERFWDHEKIQSLPNGYVERFRFECKFQTAQHLDIYYQVMWYIDDLVHVSKIVKKENVADAFLKENTDLVKIGINIKCSVRPKNEPDSTPGPLKVSISQYYGLQLDSENINFPRSGTGHIKVKLTVPFGCIYVDNERQKCAITVGMLHQNIENEDCKANGDIVGEERFCFYTIDINDWNKMHEIPVKWQDGADYKLTSTEHIMQLKIQGSEGFEIWNKHTDIPPIKVIWILIT</sequence>
<keyword evidence="3" id="KW-1185">Reference proteome</keyword>
<feature type="signal peptide" evidence="1">
    <location>
        <begin position="1"/>
        <end position="17"/>
    </location>
</feature>
<reference evidence="2 3" key="1">
    <citation type="submission" date="2020-06" db="EMBL/GenBank/DDBJ databases">
        <authorList>
            <person name="Li R."/>
            <person name="Bekaert M."/>
        </authorList>
    </citation>
    <scope>NUCLEOTIDE SEQUENCE [LARGE SCALE GENOMIC DNA]</scope>
    <source>
        <strain evidence="3">wild</strain>
    </source>
</reference>